<sequence length="184" mass="20741">MCSSLKRQARYQVSIAQDSRFDNDDLNATLSRPILGTLSIRATGRCGIERPSNISKDTLHRNLTWQKTTLEGFRTIDSKIYLLVVPRAFSQSSGLSIASEPGAGEFPNFKSLQHWAILVGNVVYEVRRDHETGGHELRVKYFTSLEDWRAGYTVQMTCLGQTPHGPRTRENIGWLPKHVSAEHS</sequence>
<dbReference type="OrthoDB" id="10578540at2759"/>
<organism evidence="1 2">
    <name type="scientific">Phialocephala subalpina</name>
    <dbReference type="NCBI Taxonomy" id="576137"/>
    <lineage>
        <taxon>Eukaryota</taxon>
        <taxon>Fungi</taxon>
        <taxon>Dikarya</taxon>
        <taxon>Ascomycota</taxon>
        <taxon>Pezizomycotina</taxon>
        <taxon>Leotiomycetes</taxon>
        <taxon>Helotiales</taxon>
        <taxon>Mollisiaceae</taxon>
        <taxon>Phialocephala</taxon>
        <taxon>Phialocephala fortinii species complex</taxon>
    </lineage>
</organism>
<dbReference type="EMBL" id="FJOG01000046">
    <property type="protein sequence ID" value="CZR67692.1"/>
    <property type="molecule type" value="Genomic_DNA"/>
</dbReference>
<reference evidence="1 2" key="1">
    <citation type="submission" date="2016-03" db="EMBL/GenBank/DDBJ databases">
        <authorList>
            <person name="Ploux O."/>
        </authorList>
    </citation>
    <scope>NUCLEOTIDE SEQUENCE [LARGE SCALE GENOMIC DNA]</scope>
    <source>
        <strain evidence="1 2">UAMH 11012</strain>
    </source>
</reference>
<proteinExistence type="predicted"/>
<evidence type="ECO:0000313" key="1">
    <source>
        <dbReference type="EMBL" id="CZR67692.1"/>
    </source>
</evidence>
<keyword evidence="2" id="KW-1185">Reference proteome</keyword>
<dbReference type="AlphaFoldDB" id="A0A1L7XRL2"/>
<protein>
    <submittedName>
        <fullName evidence="1">Uncharacterized protein</fullName>
    </submittedName>
</protein>
<evidence type="ECO:0000313" key="2">
    <source>
        <dbReference type="Proteomes" id="UP000184330"/>
    </source>
</evidence>
<accession>A0A1L7XRL2</accession>
<gene>
    <name evidence="1" type="ORF">PAC_17591</name>
</gene>
<dbReference type="Proteomes" id="UP000184330">
    <property type="component" value="Unassembled WGS sequence"/>
</dbReference>
<name>A0A1L7XRL2_9HELO</name>